<dbReference type="Proteomes" id="UP000005239">
    <property type="component" value="Unassembled WGS sequence"/>
</dbReference>
<name>A0A2A6BRF9_PRIPA</name>
<evidence type="ECO:0000313" key="1">
    <source>
        <dbReference type="EnsemblMetazoa" id="PPA41880.1"/>
    </source>
</evidence>
<evidence type="ECO:0000313" key="2">
    <source>
        <dbReference type="Proteomes" id="UP000005239"/>
    </source>
</evidence>
<dbReference type="EnsemblMetazoa" id="PPA41880.1">
    <property type="protein sequence ID" value="PPA41880.1"/>
    <property type="gene ID" value="WBGene00280249"/>
</dbReference>
<keyword evidence="2" id="KW-1185">Reference proteome</keyword>
<sequence length="218" mass="23915">MIRYNSDKSKEAGWIVTRIRIDAHVRPHRIKAIIPRKSRKLPAGVKPTPHTQKETSKVAFGGGRRERGRSLVKAKIGHLSVGTMPKEETSFVGFRGRRKSRLERAPRAMIDPDAHDKGWFVGWGHSSGSDFATQEKSLMQAKFPIVDNGPQKNLCAGAGSTTACNYDQGGGLMQEKNGIWYLLGIEANNVSFGKCDSATIFTRASQYCSFFSGTAGVS</sequence>
<reference evidence="1" key="2">
    <citation type="submission" date="2022-06" db="UniProtKB">
        <authorList>
            <consortium name="EnsemblMetazoa"/>
        </authorList>
    </citation>
    <scope>IDENTIFICATION</scope>
    <source>
        <strain evidence="1">PS312</strain>
    </source>
</reference>
<dbReference type="AlphaFoldDB" id="A0A2A6BRF9"/>
<gene>
    <name evidence="1" type="primary">WBGene00280249</name>
</gene>
<protein>
    <submittedName>
        <fullName evidence="1">Uncharacterized protein</fullName>
    </submittedName>
</protein>
<dbReference type="InterPro" id="IPR009003">
    <property type="entry name" value="Peptidase_S1_PA"/>
</dbReference>
<accession>A0A2A6BRF9</accession>
<proteinExistence type="predicted"/>
<reference evidence="2" key="1">
    <citation type="journal article" date="2008" name="Nat. Genet.">
        <title>The Pristionchus pacificus genome provides a unique perspective on nematode lifestyle and parasitism.</title>
        <authorList>
            <person name="Dieterich C."/>
            <person name="Clifton S.W."/>
            <person name="Schuster L.N."/>
            <person name="Chinwalla A."/>
            <person name="Delehaunty K."/>
            <person name="Dinkelacker I."/>
            <person name="Fulton L."/>
            <person name="Fulton R."/>
            <person name="Godfrey J."/>
            <person name="Minx P."/>
            <person name="Mitreva M."/>
            <person name="Roeseler W."/>
            <person name="Tian H."/>
            <person name="Witte H."/>
            <person name="Yang S.P."/>
            <person name="Wilson R.K."/>
            <person name="Sommer R.J."/>
        </authorList>
    </citation>
    <scope>NUCLEOTIDE SEQUENCE [LARGE SCALE GENOMIC DNA]</scope>
    <source>
        <strain evidence="2">PS312</strain>
    </source>
</reference>
<dbReference type="SUPFAM" id="SSF50494">
    <property type="entry name" value="Trypsin-like serine proteases"/>
    <property type="match status" value="1"/>
</dbReference>
<dbReference type="PANTHER" id="PTHR24260:SF132">
    <property type="entry name" value="PEPTIDASE S1 DOMAIN-CONTAINING PROTEIN"/>
    <property type="match status" value="1"/>
</dbReference>
<dbReference type="InterPro" id="IPR051333">
    <property type="entry name" value="CLIP_Serine_Protease"/>
</dbReference>
<dbReference type="InterPro" id="IPR043504">
    <property type="entry name" value="Peptidase_S1_PA_chymotrypsin"/>
</dbReference>
<dbReference type="PANTHER" id="PTHR24260">
    <property type="match status" value="1"/>
</dbReference>
<organism evidence="1 2">
    <name type="scientific">Pristionchus pacificus</name>
    <name type="common">Parasitic nematode worm</name>
    <dbReference type="NCBI Taxonomy" id="54126"/>
    <lineage>
        <taxon>Eukaryota</taxon>
        <taxon>Metazoa</taxon>
        <taxon>Ecdysozoa</taxon>
        <taxon>Nematoda</taxon>
        <taxon>Chromadorea</taxon>
        <taxon>Rhabditida</taxon>
        <taxon>Rhabditina</taxon>
        <taxon>Diplogasteromorpha</taxon>
        <taxon>Diplogasteroidea</taxon>
        <taxon>Neodiplogasteridae</taxon>
        <taxon>Pristionchus</taxon>
    </lineage>
</organism>
<dbReference type="Gene3D" id="2.40.10.10">
    <property type="entry name" value="Trypsin-like serine proteases"/>
    <property type="match status" value="1"/>
</dbReference>
<accession>A0A8R1Z658</accession>